<dbReference type="EMBL" id="JAABOA010002070">
    <property type="protein sequence ID" value="KAF9580432.1"/>
    <property type="molecule type" value="Genomic_DNA"/>
</dbReference>
<gene>
    <name evidence="1" type="ORF">BGW38_002932</name>
</gene>
<name>A0A9P6FRP0_9FUNG</name>
<accession>A0A9P6FRP0</accession>
<dbReference type="Proteomes" id="UP000780801">
    <property type="component" value="Unassembled WGS sequence"/>
</dbReference>
<evidence type="ECO:0008006" key="3">
    <source>
        <dbReference type="Google" id="ProtNLM"/>
    </source>
</evidence>
<dbReference type="OrthoDB" id="2405630at2759"/>
<reference evidence="1" key="1">
    <citation type="journal article" date="2020" name="Fungal Divers.">
        <title>Resolving the Mortierellaceae phylogeny through synthesis of multi-gene phylogenetics and phylogenomics.</title>
        <authorList>
            <person name="Vandepol N."/>
            <person name="Liber J."/>
            <person name="Desiro A."/>
            <person name="Na H."/>
            <person name="Kennedy M."/>
            <person name="Barry K."/>
            <person name="Grigoriev I.V."/>
            <person name="Miller A.N."/>
            <person name="O'Donnell K."/>
            <person name="Stajich J.E."/>
            <person name="Bonito G."/>
        </authorList>
    </citation>
    <scope>NUCLEOTIDE SEQUENCE</scope>
    <source>
        <strain evidence="1">KOD1015</strain>
    </source>
</reference>
<dbReference type="InterPro" id="IPR014756">
    <property type="entry name" value="Ig_E-set"/>
</dbReference>
<dbReference type="AlphaFoldDB" id="A0A9P6FRP0"/>
<keyword evidence="2" id="KW-1185">Reference proteome</keyword>
<proteinExistence type="predicted"/>
<dbReference type="SUPFAM" id="SSF81296">
    <property type="entry name" value="E set domains"/>
    <property type="match status" value="1"/>
</dbReference>
<evidence type="ECO:0000313" key="2">
    <source>
        <dbReference type="Proteomes" id="UP000780801"/>
    </source>
</evidence>
<sequence>MTGLSWTPSPACVGKPLCITVSGILNNDIVDGGVVSMIGRYFGRVVYTDDYLLCDFLAANGMTCPIPVTTTTATFCHTIKPEAPTGIPVEMTYEFVNGNGNILYCEKTIGAMAMNC</sequence>
<evidence type="ECO:0000313" key="1">
    <source>
        <dbReference type="EMBL" id="KAF9580432.1"/>
    </source>
</evidence>
<comment type="caution">
    <text evidence="1">The sequence shown here is derived from an EMBL/GenBank/DDBJ whole genome shotgun (WGS) entry which is preliminary data.</text>
</comment>
<protein>
    <recommendedName>
        <fullName evidence="3">MD-2-related lipid-recognition domain-containing protein</fullName>
    </recommendedName>
</protein>
<organism evidence="1 2">
    <name type="scientific">Lunasporangiospora selenospora</name>
    <dbReference type="NCBI Taxonomy" id="979761"/>
    <lineage>
        <taxon>Eukaryota</taxon>
        <taxon>Fungi</taxon>
        <taxon>Fungi incertae sedis</taxon>
        <taxon>Mucoromycota</taxon>
        <taxon>Mortierellomycotina</taxon>
        <taxon>Mortierellomycetes</taxon>
        <taxon>Mortierellales</taxon>
        <taxon>Mortierellaceae</taxon>
        <taxon>Lunasporangiospora</taxon>
    </lineage>
</organism>